<comment type="caution">
    <text evidence="2">The sequence shown here is derived from an EMBL/GenBank/DDBJ whole genome shotgun (WGS) entry which is preliminary data.</text>
</comment>
<evidence type="ECO:0000256" key="1">
    <source>
        <dbReference type="SAM" id="Phobius"/>
    </source>
</evidence>
<evidence type="ECO:0000313" key="3">
    <source>
        <dbReference type="Proteomes" id="UP000594638"/>
    </source>
</evidence>
<proteinExistence type="predicted"/>
<reference evidence="2 3" key="1">
    <citation type="submission" date="2019-12" db="EMBL/GenBank/DDBJ databases">
        <authorList>
            <person name="Alioto T."/>
            <person name="Alioto T."/>
            <person name="Gomez Garrido J."/>
        </authorList>
    </citation>
    <scope>NUCLEOTIDE SEQUENCE [LARGE SCALE GENOMIC DNA]</scope>
</reference>
<evidence type="ECO:0000313" key="2">
    <source>
        <dbReference type="EMBL" id="CAA3020925.1"/>
    </source>
</evidence>
<dbReference type="AlphaFoldDB" id="A0A8S0UUP6"/>
<sequence length="75" mass="8242">MSCRQHPLRPYEVEWSGGSETMEQILNRIQQQPEGSEPWHALFLISGGRILASISVKLIMTLAMTTVGGAGWSDG</sequence>
<feature type="transmembrane region" description="Helical" evidence="1">
    <location>
        <begin position="50"/>
        <end position="72"/>
    </location>
</feature>
<keyword evidence="1" id="KW-1133">Transmembrane helix</keyword>
<dbReference type="Gramene" id="OE9A047111T1">
    <property type="protein sequence ID" value="OE9A047111C1"/>
    <property type="gene ID" value="OE9A047111"/>
</dbReference>
<keyword evidence="1" id="KW-0472">Membrane</keyword>
<dbReference type="EMBL" id="CACTIH010009046">
    <property type="protein sequence ID" value="CAA3020925.1"/>
    <property type="molecule type" value="Genomic_DNA"/>
</dbReference>
<keyword evidence="3" id="KW-1185">Reference proteome</keyword>
<keyword evidence="1" id="KW-0812">Transmembrane</keyword>
<accession>A0A8S0UUP6</accession>
<name>A0A8S0UUP6_OLEEU</name>
<gene>
    <name evidence="2" type="ORF">OLEA9_A047111</name>
</gene>
<organism evidence="2 3">
    <name type="scientific">Olea europaea subsp. europaea</name>
    <dbReference type="NCBI Taxonomy" id="158383"/>
    <lineage>
        <taxon>Eukaryota</taxon>
        <taxon>Viridiplantae</taxon>
        <taxon>Streptophyta</taxon>
        <taxon>Embryophyta</taxon>
        <taxon>Tracheophyta</taxon>
        <taxon>Spermatophyta</taxon>
        <taxon>Magnoliopsida</taxon>
        <taxon>eudicotyledons</taxon>
        <taxon>Gunneridae</taxon>
        <taxon>Pentapetalae</taxon>
        <taxon>asterids</taxon>
        <taxon>lamiids</taxon>
        <taxon>Lamiales</taxon>
        <taxon>Oleaceae</taxon>
        <taxon>Oleeae</taxon>
        <taxon>Olea</taxon>
    </lineage>
</organism>
<dbReference type="Proteomes" id="UP000594638">
    <property type="component" value="Unassembled WGS sequence"/>
</dbReference>
<protein>
    <submittedName>
        <fullName evidence="2">Uncharacterized protein</fullName>
    </submittedName>
</protein>